<dbReference type="Proteomes" id="UP000244338">
    <property type="component" value="Unassembled WGS sequence"/>
</dbReference>
<dbReference type="AlphaFoldDB" id="A0A2R6XY14"/>
<dbReference type="EMBL" id="PEBX01000140">
    <property type="protein sequence ID" value="PTQ55321.1"/>
    <property type="molecule type" value="Genomic_DNA"/>
</dbReference>
<accession>A0A2R6XY14</accession>
<gene>
    <name evidence="1" type="ORF">BSOLF_2447</name>
</gene>
<organism evidence="1 2">
    <name type="scientific">Candidatus Carbonibacillus altaicus</name>
    <dbReference type="NCBI Taxonomy" id="2163959"/>
    <lineage>
        <taxon>Bacteria</taxon>
        <taxon>Bacillati</taxon>
        <taxon>Bacillota</taxon>
        <taxon>Bacilli</taxon>
        <taxon>Bacillales</taxon>
        <taxon>Candidatus Carbonibacillus</taxon>
    </lineage>
</organism>
<protein>
    <submittedName>
        <fullName evidence="1">Uncharacterized protein</fullName>
    </submittedName>
</protein>
<evidence type="ECO:0000313" key="2">
    <source>
        <dbReference type="Proteomes" id="UP000244338"/>
    </source>
</evidence>
<comment type="caution">
    <text evidence="1">The sequence shown here is derived from an EMBL/GenBank/DDBJ whole genome shotgun (WGS) entry which is preliminary data.</text>
</comment>
<evidence type="ECO:0000313" key="1">
    <source>
        <dbReference type="EMBL" id="PTQ55321.1"/>
    </source>
</evidence>
<name>A0A2R6XY14_9BACL</name>
<reference evidence="2" key="1">
    <citation type="journal article" date="2018" name="Sci. Rep.">
        <title>Lignite coal burning seam in the remote Altai Mountains harbors a hydrogen-driven thermophilic microbial community.</title>
        <authorList>
            <person name="Kadnikov V.V."/>
            <person name="Mardanov A.V."/>
            <person name="Ivasenko D.A."/>
            <person name="Antsiferov D.V."/>
            <person name="Beletsky A.V."/>
            <person name="Karnachuk O.V."/>
            <person name="Ravin N.V."/>
        </authorList>
    </citation>
    <scope>NUCLEOTIDE SEQUENCE [LARGE SCALE GENOMIC DNA]</scope>
</reference>
<proteinExistence type="predicted"/>
<sequence length="57" mass="6453">MVISGPAAPRLTSFPSAHMFNPPGQIVISCFFFFQRRLPSFEEAKTILTIILELNNR</sequence>